<evidence type="ECO:0000313" key="10">
    <source>
        <dbReference type="EMBL" id="ARN56641.1"/>
    </source>
</evidence>
<feature type="binding site" evidence="8">
    <location>
        <position position="9"/>
    </location>
    <ligand>
        <name>Mg(2+)</name>
        <dbReference type="ChEBI" id="CHEBI:18420"/>
    </ligand>
</feature>
<keyword evidence="3 8" id="KW-0479">Metal-binding</keyword>
<keyword evidence="1 8" id="KW-0444">Lipid biosynthesis</keyword>
<dbReference type="Pfam" id="PF01648">
    <property type="entry name" value="ACPS"/>
    <property type="match status" value="1"/>
</dbReference>
<accession>A0A1W6LLJ2</accession>
<evidence type="ECO:0000256" key="7">
    <source>
        <dbReference type="ARBA" id="ARBA00023160"/>
    </source>
</evidence>
<comment type="subcellular location">
    <subcellularLocation>
        <location evidence="8">Cytoplasm</location>
    </subcellularLocation>
</comment>
<dbReference type="InterPro" id="IPR008278">
    <property type="entry name" value="4-PPantetheinyl_Trfase_dom"/>
</dbReference>
<dbReference type="HAMAP" id="MF_00101">
    <property type="entry name" value="AcpS"/>
    <property type="match status" value="1"/>
</dbReference>
<organism evidence="10 11">
    <name type="scientific">Sedimentisphaera salicampi</name>
    <dbReference type="NCBI Taxonomy" id="1941349"/>
    <lineage>
        <taxon>Bacteria</taxon>
        <taxon>Pseudomonadati</taxon>
        <taxon>Planctomycetota</taxon>
        <taxon>Phycisphaerae</taxon>
        <taxon>Sedimentisphaerales</taxon>
        <taxon>Sedimentisphaeraceae</taxon>
        <taxon>Sedimentisphaera</taxon>
    </lineage>
</organism>
<evidence type="ECO:0000259" key="9">
    <source>
        <dbReference type="Pfam" id="PF01648"/>
    </source>
</evidence>
<comment type="similarity">
    <text evidence="8">Belongs to the P-Pant transferase superfamily. AcpS family.</text>
</comment>
<dbReference type="NCBIfam" id="TIGR00556">
    <property type="entry name" value="pantethn_trn"/>
    <property type="match status" value="1"/>
</dbReference>
<evidence type="ECO:0000256" key="3">
    <source>
        <dbReference type="ARBA" id="ARBA00022723"/>
    </source>
</evidence>
<sequence length="128" mass="14112">MIKLLNGIDLVEISRIKDMLEKHGEHFRRRVFTETEIKLAGDNRKTPEKLAGRFAAKEAVFKLLGTGLRGGMSWKDVETDADSLGRPVVNLYGQTAVRADQMRLTSISLSISHTSQIAAAYAVAGIEI</sequence>
<dbReference type="KEGG" id="pbp:STSP1_01029"/>
<keyword evidence="7 8" id="KW-0275">Fatty acid biosynthesis</keyword>
<keyword evidence="4 8" id="KW-0276">Fatty acid metabolism</keyword>
<dbReference type="InterPro" id="IPR004568">
    <property type="entry name" value="Ppantetheine-prot_Trfase_dom"/>
</dbReference>
<gene>
    <name evidence="8 10" type="primary">acpS</name>
    <name evidence="10" type="ORF">STSP1_01029</name>
</gene>
<keyword evidence="11" id="KW-1185">Reference proteome</keyword>
<dbReference type="RefSeq" id="WP_085755329.1">
    <property type="nucleotide sequence ID" value="NZ_CP021023.1"/>
</dbReference>
<comment type="catalytic activity">
    <reaction evidence="8">
        <text>apo-[ACP] + CoA = holo-[ACP] + adenosine 3',5'-bisphosphate + H(+)</text>
        <dbReference type="Rhea" id="RHEA:12068"/>
        <dbReference type="Rhea" id="RHEA-COMP:9685"/>
        <dbReference type="Rhea" id="RHEA-COMP:9690"/>
        <dbReference type="ChEBI" id="CHEBI:15378"/>
        <dbReference type="ChEBI" id="CHEBI:29999"/>
        <dbReference type="ChEBI" id="CHEBI:57287"/>
        <dbReference type="ChEBI" id="CHEBI:58343"/>
        <dbReference type="ChEBI" id="CHEBI:64479"/>
        <dbReference type="EC" id="2.7.8.7"/>
    </reaction>
</comment>
<feature type="domain" description="4'-phosphopantetheinyl transferase" evidence="9">
    <location>
        <begin position="7"/>
        <end position="102"/>
    </location>
</feature>
<evidence type="ECO:0000256" key="1">
    <source>
        <dbReference type="ARBA" id="ARBA00022516"/>
    </source>
</evidence>
<dbReference type="GO" id="GO:0005737">
    <property type="term" value="C:cytoplasm"/>
    <property type="evidence" value="ECO:0007669"/>
    <property type="project" value="UniProtKB-SubCell"/>
</dbReference>
<reference evidence="11" key="1">
    <citation type="submission" date="2017-04" db="EMBL/GenBank/DDBJ databases">
        <title>Comparative genomics and description of representatives of a novel lineage of planctomycetes thriving in anoxic sediments.</title>
        <authorList>
            <person name="Spring S."/>
            <person name="Bunk B."/>
            <person name="Sproer C."/>
        </authorList>
    </citation>
    <scope>NUCLEOTIDE SEQUENCE [LARGE SCALE GENOMIC DNA]</scope>
    <source>
        <strain evidence="11">ST-PulAB-D4</strain>
    </source>
</reference>
<keyword evidence="6 8" id="KW-0443">Lipid metabolism</keyword>
<proteinExistence type="inferred from homology"/>
<feature type="binding site" evidence="8">
    <location>
        <position position="58"/>
    </location>
    <ligand>
        <name>Mg(2+)</name>
        <dbReference type="ChEBI" id="CHEBI:18420"/>
    </ligand>
</feature>
<evidence type="ECO:0000313" key="11">
    <source>
        <dbReference type="Proteomes" id="UP000193334"/>
    </source>
</evidence>
<dbReference type="NCBIfam" id="TIGR00516">
    <property type="entry name" value="acpS"/>
    <property type="match status" value="1"/>
</dbReference>
<dbReference type="InterPro" id="IPR002582">
    <property type="entry name" value="ACPS"/>
</dbReference>
<dbReference type="GO" id="GO:0008897">
    <property type="term" value="F:holo-[acyl-carrier-protein] synthase activity"/>
    <property type="evidence" value="ECO:0007669"/>
    <property type="project" value="UniProtKB-UniRule"/>
</dbReference>
<dbReference type="InterPro" id="IPR037143">
    <property type="entry name" value="4-PPantetheinyl_Trfase_dom_sf"/>
</dbReference>
<protein>
    <recommendedName>
        <fullName evidence="8">Holo-[acyl-carrier-protein] synthase</fullName>
        <shortName evidence="8">Holo-ACP synthase</shortName>
        <ecNumber evidence="8">2.7.8.7</ecNumber>
    </recommendedName>
    <alternativeName>
        <fullName evidence="8">4'-phosphopantetheinyl transferase AcpS</fullName>
    </alternativeName>
</protein>
<dbReference type="EMBL" id="CP021023">
    <property type="protein sequence ID" value="ARN56641.1"/>
    <property type="molecule type" value="Genomic_DNA"/>
</dbReference>
<evidence type="ECO:0000256" key="5">
    <source>
        <dbReference type="ARBA" id="ARBA00022842"/>
    </source>
</evidence>
<dbReference type="GO" id="GO:0006633">
    <property type="term" value="P:fatty acid biosynthetic process"/>
    <property type="evidence" value="ECO:0007669"/>
    <property type="project" value="UniProtKB-UniRule"/>
</dbReference>
<keyword evidence="5 8" id="KW-0460">Magnesium</keyword>
<comment type="cofactor">
    <cofactor evidence="8">
        <name>Mg(2+)</name>
        <dbReference type="ChEBI" id="CHEBI:18420"/>
    </cofactor>
</comment>
<dbReference type="Gene3D" id="3.90.470.20">
    <property type="entry name" value="4'-phosphopantetheinyl transferase domain"/>
    <property type="match status" value="1"/>
</dbReference>
<dbReference type="EC" id="2.7.8.7" evidence="8"/>
<evidence type="ECO:0000256" key="4">
    <source>
        <dbReference type="ARBA" id="ARBA00022832"/>
    </source>
</evidence>
<dbReference type="Proteomes" id="UP000193334">
    <property type="component" value="Chromosome"/>
</dbReference>
<name>A0A1W6LLJ2_9BACT</name>
<dbReference type="AlphaFoldDB" id="A0A1W6LLJ2"/>
<keyword evidence="8" id="KW-0963">Cytoplasm</keyword>
<evidence type="ECO:0000256" key="2">
    <source>
        <dbReference type="ARBA" id="ARBA00022679"/>
    </source>
</evidence>
<comment type="function">
    <text evidence="8">Transfers the 4'-phosphopantetheine moiety from coenzyme A to a Ser of acyl-carrier-protein.</text>
</comment>
<evidence type="ECO:0000256" key="6">
    <source>
        <dbReference type="ARBA" id="ARBA00023098"/>
    </source>
</evidence>
<dbReference type="GO" id="GO:0000287">
    <property type="term" value="F:magnesium ion binding"/>
    <property type="evidence" value="ECO:0007669"/>
    <property type="project" value="UniProtKB-UniRule"/>
</dbReference>
<evidence type="ECO:0000256" key="8">
    <source>
        <dbReference type="HAMAP-Rule" id="MF_00101"/>
    </source>
</evidence>
<keyword evidence="2 8" id="KW-0808">Transferase</keyword>
<dbReference type="STRING" id="1941349.STSP1_01029"/>
<dbReference type="SUPFAM" id="SSF56214">
    <property type="entry name" value="4'-phosphopantetheinyl transferase"/>
    <property type="match status" value="1"/>
</dbReference>